<evidence type="ECO:0000313" key="2">
    <source>
        <dbReference type="Proteomes" id="UP001611263"/>
    </source>
</evidence>
<keyword evidence="2" id="KW-1185">Reference proteome</keyword>
<dbReference type="EMBL" id="JBIRUQ010000001">
    <property type="protein sequence ID" value="MFI1459374.1"/>
    <property type="molecule type" value="Genomic_DNA"/>
</dbReference>
<gene>
    <name evidence="1" type="ORF">ACH4WX_01485</name>
</gene>
<dbReference type="GeneID" id="93506369"/>
<dbReference type="SUPFAM" id="SSF56601">
    <property type="entry name" value="beta-lactamase/transpeptidase-like"/>
    <property type="match status" value="1"/>
</dbReference>
<sequence>MKYGASTGYETWEIAIVMGRVVSTEKKRELFPARRPLALLGCLLTAAVVTACGSETTEPPAPSTSVTQAAAADMPGAEVLITVPGTLAADFVELERSQKGELGLAIMPVGGERLVGMGKWTTGPAWSTMKVPLVVAAERKNPGGQTYATSAAITASDNSAADSLWSNLGTPRAAADAVQAVLREGGDDTTVVQEKVVRSGYSAFGQSEWSLADQVRFASRLPCLPGADTVIDLMGSVSANQQWGLGSVFAEADFKGGWGPDPDGAYLVRQFGLVPVTGGTIAVALAAQPDSGTFSDGMNLLDEMAGLISQHLGEFTGGSCPA</sequence>
<accession>A0ABW7TEC3</accession>
<dbReference type="RefSeq" id="WP_231507904.1">
    <property type="nucleotide sequence ID" value="NZ_JBIRUQ010000001.1"/>
</dbReference>
<name>A0ABW7TEC3_9NOCA</name>
<reference evidence="1 2" key="1">
    <citation type="submission" date="2024-10" db="EMBL/GenBank/DDBJ databases">
        <title>The Natural Products Discovery Center: Release of the First 8490 Sequenced Strains for Exploring Actinobacteria Biosynthetic Diversity.</title>
        <authorList>
            <person name="Kalkreuter E."/>
            <person name="Kautsar S.A."/>
            <person name="Yang D."/>
            <person name="Bader C.D."/>
            <person name="Teijaro C.N."/>
            <person name="Fluegel L."/>
            <person name="Davis C.M."/>
            <person name="Simpson J.R."/>
            <person name="Lauterbach L."/>
            <person name="Steele A.D."/>
            <person name="Gui C."/>
            <person name="Meng S."/>
            <person name="Li G."/>
            <person name="Viehrig K."/>
            <person name="Ye F."/>
            <person name="Su P."/>
            <person name="Kiefer A.F."/>
            <person name="Nichols A."/>
            <person name="Cepeda A.J."/>
            <person name="Yan W."/>
            <person name="Fan B."/>
            <person name="Jiang Y."/>
            <person name="Adhikari A."/>
            <person name="Zheng C.-J."/>
            <person name="Schuster L."/>
            <person name="Cowan T.M."/>
            <person name="Smanski M.J."/>
            <person name="Chevrette M.G."/>
            <person name="De Carvalho L.P.S."/>
            <person name="Shen B."/>
        </authorList>
    </citation>
    <scope>NUCLEOTIDE SEQUENCE [LARGE SCALE GENOMIC DNA]</scope>
    <source>
        <strain evidence="1 2">NPDC020568</strain>
    </source>
</reference>
<dbReference type="InterPro" id="IPR012338">
    <property type="entry name" value="Beta-lactam/transpept-like"/>
</dbReference>
<proteinExistence type="predicted"/>
<protein>
    <recommendedName>
        <fullName evidence="3">Secreted protein</fullName>
    </recommendedName>
</protein>
<dbReference type="Proteomes" id="UP001611263">
    <property type="component" value="Unassembled WGS sequence"/>
</dbReference>
<dbReference type="Gene3D" id="3.40.710.10">
    <property type="entry name" value="DD-peptidase/beta-lactamase superfamily"/>
    <property type="match status" value="1"/>
</dbReference>
<comment type="caution">
    <text evidence="1">The sequence shown here is derived from an EMBL/GenBank/DDBJ whole genome shotgun (WGS) entry which is preliminary data.</text>
</comment>
<organism evidence="1 2">
    <name type="scientific">Nocardia carnea</name>
    <dbReference type="NCBI Taxonomy" id="37328"/>
    <lineage>
        <taxon>Bacteria</taxon>
        <taxon>Bacillati</taxon>
        <taxon>Actinomycetota</taxon>
        <taxon>Actinomycetes</taxon>
        <taxon>Mycobacteriales</taxon>
        <taxon>Nocardiaceae</taxon>
        <taxon>Nocardia</taxon>
    </lineage>
</organism>
<evidence type="ECO:0000313" key="1">
    <source>
        <dbReference type="EMBL" id="MFI1459374.1"/>
    </source>
</evidence>
<evidence type="ECO:0008006" key="3">
    <source>
        <dbReference type="Google" id="ProtNLM"/>
    </source>
</evidence>